<gene>
    <name evidence="1" type="ORF">I4641_21085</name>
</gene>
<name>A0A964FLL8_9CYAN</name>
<accession>A0A964FLL8</accession>
<dbReference type="Proteomes" id="UP000729733">
    <property type="component" value="Unassembled WGS sequence"/>
</dbReference>
<dbReference type="EMBL" id="JADWDC010000085">
    <property type="protein sequence ID" value="MCC0179458.1"/>
    <property type="molecule type" value="Genomic_DNA"/>
</dbReference>
<comment type="caution">
    <text evidence="1">The sequence shown here is derived from an EMBL/GenBank/DDBJ whole genome shotgun (WGS) entry which is preliminary data.</text>
</comment>
<protein>
    <submittedName>
        <fullName evidence="1">Uncharacterized protein</fullName>
    </submittedName>
</protein>
<dbReference type="RefSeq" id="WP_229642560.1">
    <property type="nucleotide sequence ID" value="NZ_JADWDC010000085.1"/>
</dbReference>
<evidence type="ECO:0000313" key="2">
    <source>
        <dbReference type="Proteomes" id="UP000729733"/>
    </source>
</evidence>
<keyword evidence="2" id="KW-1185">Reference proteome</keyword>
<reference evidence="1" key="1">
    <citation type="journal article" date="2021" name="Antonie Van Leeuwenhoek">
        <title>Draft genome and description of Waterburya agarophytonicola gen. nov. sp. nov. (Pleurocapsales, Cyanobacteria): a seaweed symbiont.</title>
        <authorList>
            <person name="Bonthond G."/>
            <person name="Shalygin S."/>
            <person name="Bayer T."/>
            <person name="Weinberger F."/>
        </authorList>
    </citation>
    <scope>NUCLEOTIDE SEQUENCE</scope>
    <source>
        <strain evidence="1">KI4</strain>
    </source>
</reference>
<sequence>MSFFFASDPEFDRDDLLNLPSTWFKPKITLDQIRARFSKAEDEIRIASGFFTIKGYGLIRRYIQVGVCIATEKFWSLRKIKALKPLHIKEFNFGSQIYWRSLLKKIIVLQKVSHF</sequence>
<organism evidence="1 2">
    <name type="scientific">Waterburya agarophytonicola KI4</name>
    <dbReference type="NCBI Taxonomy" id="2874699"/>
    <lineage>
        <taxon>Bacteria</taxon>
        <taxon>Bacillati</taxon>
        <taxon>Cyanobacteriota</taxon>
        <taxon>Cyanophyceae</taxon>
        <taxon>Pleurocapsales</taxon>
        <taxon>Hyellaceae</taxon>
        <taxon>Waterburya</taxon>
        <taxon>Waterburya agarophytonicola</taxon>
    </lineage>
</organism>
<dbReference type="AlphaFoldDB" id="A0A964FLL8"/>
<proteinExistence type="predicted"/>
<evidence type="ECO:0000313" key="1">
    <source>
        <dbReference type="EMBL" id="MCC0179458.1"/>
    </source>
</evidence>